<dbReference type="Gene3D" id="1.10.8.10">
    <property type="entry name" value="DNA helicase RuvA subunit, C-terminal domain"/>
    <property type="match status" value="1"/>
</dbReference>
<feature type="domain" description="Methyltransferase small" evidence="4">
    <location>
        <begin position="132"/>
        <end position="225"/>
    </location>
</feature>
<dbReference type="NCBIfam" id="TIGR00536">
    <property type="entry name" value="hemK_fam"/>
    <property type="match status" value="1"/>
</dbReference>
<evidence type="ECO:0000256" key="1">
    <source>
        <dbReference type="ARBA" id="ARBA00022603"/>
    </source>
</evidence>
<name>A0A381Q2V4_9ZZZZ</name>
<dbReference type="InterPro" id="IPR029063">
    <property type="entry name" value="SAM-dependent_MTases_sf"/>
</dbReference>
<reference evidence="5" key="1">
    <citation type="submission" date="2018-05" db="EMBL/GenBank/DDBJ databases">
        <authorList>
            <person name="Lanie J.A."/>
            <person name="Ng W.-L."/>
            <person name="Kazmierczak K.M."/>
            <person name="Andrzejewski T.M."/>
            <person name="Davidsen T.M."/>
            <person name="Wayne K.J."/>
            <person name="Tettelin H."/>
            <person name="Glass J.I."/>
            <person name="Rusch D."/>
            <person name="Podicherti R."/>
            <person name="Tsui H.-C.T."/>
            <person name="Winkler M.E."/>
        </authorList>
    </citation>
    <scope>NUCLEOTIDE SEQUENCE</scope>
</reference>
<dbReference type="Gene3D" id="3.40.50.150">
    <property type="entry name" value="Vaccinia Virus protein VP39"/>
    <property type="match status" value="1"/>
</dbReference>
<dbReference type="InterPro" id="IPR002052">
    <property type="entry name" value="DNA_methylase_N6_adenine_CS"/>
</dbReference>
<dbReference type="InterPro" id="IPR007848">
    <property type="entry name" value="Small_mtfrase_dom"/>
</dbReference>
<dbReference type="GO" id="GO:0003676">
    <property type="term" value="F:nucleic acid binding"/>
    <property type="evidence" value="ECO:0007669"/>
    <property type="project" value="InterPro"/>
</dbReference>
<dbReference type="CDD" id="cd02440">
    <property type="entry name" value="AdoMet_MTases"/>
    <property type="match status" value="1"/>
</dbReference>
<dbReference type="GO" id="GO:0032259">
    <property type="term" value="P:methylation"/>
    <property type="evidence" value="ECO:0007669"/>
    <property type="project" value="UniProtKB-KW"/>
</dbReference>
<dbReference type="PIRSF" id="PIRSF037167">
    <property type="entry name" value="Mtase_YfcB_prd"/>
    <property type="match status" value="1"/>
</dbReference>
<evidence type="ECO:0000259" key="4">
    <source>
        <dbReference type="Pfam" id="PF05175"/>
    </source>
</evidence>
<dbReference type="Pfam" id="PF05175">
    <property type="entry name" value="MTS"/>
    <property type="match status" value="1"/>
</dbReference>
<evidence type="ECO:0000256" key="3">
    <source>
        <dbReference type="ARBA" id="ARBA00022691"/>
    </source>
</evidence>
<protein>
    <recommendedName>
        <fullName evidence="4">Methyltransferase small domain-containing protein</fullName>
    </recommendedName>
</protein>
<gene>
    <name evidence="5" type="ORF">METZ01_LOCUS25493</name>
</gene>
<keyword evidence="1" id="KW-0489">Methyltransferase</keyword>
<dbReference type="InterPro" id="IPR004556">
    <property type="entry name" value="HemK-like"/>
</dbReference>
<dbReference type="InterPro" id="IPR017127">
    <property type="entry name" value="Ribosome_uL3_MTase"/>
</dbReference>
<dbReference type="GO" id="GO:0036009">
    <property type="term" value="F:protein-glutamine N-methyltransferase activity"/>
    <property type="evidence" value="ECO:0007669"/>
    <property type="project" value="InterPro"/>
</dbReference>
<dbReference type="NCBIfam" id="TIGR03533">
    <property type="entry name" value="L3_gln_methyl"/>
    <property type="match status" value="1"/>
</dbReference>
<keyword evidence="3" id="KW-0949">S-adenosyl-L-methionine</keyword>
<dbReference type="SUPFAM" id="SSF53335">
    <property type="entry name" value="S-adenosyl-L-methionine-dependent methyltransferases"/>
    <property type="match status" value="1"/>
</dbReference>
<sequence>MDSADTQDLSTVAGIVQKVTEQFKQSSITYAHGTDNAYDEACYLIFGILDLDHNNLEKAREREVTVNERSKIDRFVSKRIKKKIPTAYLLNKAWFCGLRFYVDERVLIPRSPIAELIKNEFKPWVKNNGFFKAADLGTGSGCIAIALAKIFPEIHIDAIDVSRKALEVASINVKAYQCEDQITLVESDFFNFLDPTCDQLRYDLIISNPPYVDVSEMRILPDEFLHEPSVGLEAGKDGLESVIKILCVATNFLNNDGLLVVEVGKSQDILESMFPEITFTWIEFKYGGSGVFVFTKQELDYYSKLFF</sequence>
<dbReference type="AlphaFoldDB" id="A0A381Q2V4"/>
<dbReference type="GO" id="GO:0005829">
    <property type="term" value="C:cytosol"/>
    <property type="evidence" value="ECO:0007669"/>
    <property type="project" value="TreeGrafter"/>
</dbReference>
<dbReference type="PANTHER" id="PTHR47806">
    <property type="entry name" value="50S RIBOSOMAL PROTEIN L3 GLUTAMINE METHYLTRANSFERASE"/>
    <property type="match status" value="1"/>
</dbReference>
<accession>A0A381Q2V4</accession>
<keyword evidence="2" id="KW-0808">Transferase</keyword>
<evidence type="ECO:0000313" key="5">
    <source>
        <dbReference type="EMBL" id="SUZ72639.1"/>
    </source>
</evidence>
<dbReference type="PANTHER" id="PTHR47806:SF1">
    <property type="entry name" value="RIBOSOMAL PROTEIN UL3 GLUTAMINE METHYLTRANSFERASE"/>
    <property type="match status" value="1"/>
</dbReference>
<dbReference type="EMBL" id="UINC01001153">
    <property type="protein sequence ID" value="SUZ72639.1"/>
    <property type="molecule type" value="Genomic_DNA"/>
</dbReference>
<organism evidence="5">
    <name type="scientific">marine metagenome</name>
    <dbReference type="NCBI Taxonomy" id="408172"/>
    <lineage>
        <taxon>unclassified sequences</taxon>
        <taxon>metagenomes</taxon>
        <taxon>ecological metagenomes</taxon>
    </lineage>
</organism>
<dbReference type="PROSITE" id="PS00092">
    <property type="entry name" value="N6_MTASE"/>
    <property type="match status" value="1"/>
</dbReference>
<evidence type="ECO:0000256" key="2">
    <source>
        <dbReference type="ARBA" id="ARBA00022679"/>
    </source>
</evidence>
<proteinExistence type="predicted"/>